<evidence type="ECO:0000313" key="3">
    <source>
        <dbReference type="Proteomes" id="UP001362999"/>
    </source>
</evidence>
<evidence type="ECO:0000313" key="2">
    <source>
        <dbReference type="EMBL" id="KAK6985172.1"/>
    </source>
</evidence>
<dbReference type="Proteomes" id="UP001362999">
    <property type="component" value="Unassembled WGS sequence"/>
</dbReference>
<dbReference type="AlphaFoldDB" id="A0AAV9ZLU8"/>
<feature type="region of interest" description="Disordered" evidence="1">
    <location>
        <begin position="389"/>
        <end position="417"/>
    </location>
</feature>
<feature type="compositionally biased region" description="Basic residues" evidence="1">
    <location>
        <begin position="470"/>
        <end position="480"/>
    </location>
</feature>
<gene>
    <name evidence="2" type="ORF">R3P38DRAFT_3230835</name>
</gene>
<sequence length="606" mass="65863">MMRVCERYPTLSSAVYRFPTFAIPTLGHPPPSANACYDAGAPSSYYLQHLNVTHIQCRDLCTYAAEWSIKTAVMPCLPASASLEWKYEGGGSGIPCDLDDMPMQTPRPPSDFDPKICPGVRTHPVATLAALVPLSFIFCPSSCSISTTISAGLHAPAPTTPLRTSSSCACALVALPPSSTPQTHEIFRFRRDPCESSTSLSRVYDLSSLGDGYRLLALVALPGHRQPRRLTLQRRSVLPFHLSTTSAHTPRSPSRCLNRMLCPAFPYSHRPWTFAPGESCLAMVRASRAVIGLTTSAHIYTGCIVCGYVYVFTSYWRLIEVNEPSVTCRDSSSMRTPKPKPKRTREELTTADSDYFFASDTDGGQPPGKKMRTRADGPAFVPEVQRVPEVQQGGGSKAAAKEAGETKAPKASANGHAVEKHVTFAGEYDDRPANNAEKVAARRRGMANIPRPQQLPEEAPEAPEELPIGHSRRQPTRRSARALLPPIVPPDMVIPTPVYMAAPPPQTHRTGTMYAVDGTGSPIGSVYSGNRGRSIPHYLVSDPASSSSAPLPSSSAAAGLPDLDDPSVTVTLQPEELRVIRDQLQSFQAMQRQIRHLEDQLRKGQK</sequence>
<accession>A0AAV9ZLU8</accession>
<proteinExistence type="predicted"/>
<feature type="compositionally biased region" description="Low complexity" evidence="1">
    <location>
        <begin position="541"/>
        <end position="561"/>
    </location>
</feature>
<dbReference type="EMBL" id="JAWWNJ010000132">
    <property type="protein sequence ID" value="KAK6985172.1"/>
    <property type="molecule type" value="Genomic_DNA"/>
</dbReference>
<evidence type="ECO:0000256" key="1">
    <source>
        <dbReference type="SAM" id="MobiDB-lite"/>
    </source>
</evidence>
<feature type="compositionally biased region" description="Basic and acidic residues" evidence="1">
    <location>
        <begin position="399"/>
        <end position="408"/>
    </location>
</feature>
<feature type="region of interest" description="Disordered" evidence="1">
    <location>
        <begin position="538"/>
        <end position="569"/>
    </location>
</feature>
<feature type="region of interest" description="Disordered" evidence="1">
    <location>
        <begin position="447"/>
        <end position="480"/>
    </location>
</feature>
<keyword evidence="3" id="KW-1185">Reference proteome</keyword>
<feature type="region of interest" description="Disordered" evidence="1">
    <location>
        <begin position="327"/>
        <end position="350"/>
    </location>
</feature>
<protein>
    <submittedName>
        <fullName evidence="2">Uncharacterized protein</fullName>
    </submittedName>
</protein>
<name>A0AAV9ZLU8_9AGAR</name>
<organism evidence="2 3">
    <name type="scientific">Favolaschia claudopus</name>
    <dbReference type="NCBI Taxonomy" id="2862362"/>
    <lineage>
        <taxon>Eukaryota</taxon>
        <taxon>Fungi</taxon>
        <taxon>Dikarya</taxon>
        <taxon>Basidiomycota</taxon>
        <taxon>Agaricomycotina</taxon>
        <taxon>Agaricomycetes</taxon>
        <taxon>Agaricomycetidae</taxon>
        <taxon>Agaricales</taxon>
        <taxon>Marasmiineae</taxon>
        <taxon>Mycenaceae</taxon>
        <taxon>Favolaschia</taxon>
    </lineage>
</organism>
<comment type="caution">
    <text evidence="2">The sequence shown here is derived from an EMBL/GenBank/DDBJ whole genome shotgun (WGS) entry which is preliminary data.</text>
</comment>
<reference evidence="2 3" key="1">
    <citation type="journal article" date="2024" name="J Genomics">
        <title>Draft genome sequencing and assembly of Favolaschia claudopus CIRM-BRFM 2984 isolated from oak limbs.</title>
        <authorList>
            <person name="Navarro D."/>
            <person name="Drula E."/>
            <person name="Chaduli D."/>
            <person name="Cazenave R."/>
            <person name="Ahrendt S."/>
            <person name="Wang J."/>
            <person name="Lipzen A."/>
            <person name="Daum C."/>
            <person name="Barry K."/>
            <person name="Grigoriev I.V."/>
            <person name="Favel A."/>
            <person name="Rosso M.N."/>
            <person name="Martin F."/>
        </authorList>
    </citation>
    <scope>NUCLEOTIDE SEQUENCE [LARGE SCALE GENOMIC DNA]</scope>
    <source>
        <strain evidence="2 3">CIRM-BRFM 2984</strain>
    </source>
</reference>